<dbReference type="HAMAP" id="MF_01139">
    <property type="entry name" value="ISPT"/>
    <property type="match status" value="1"/>
</dbReference>
<dbReference type="GO" id="GO:0000287">
    <property type="term" value="F:magnesium ion binding"/>
    <property type="evidence" value="ECO:0007669"/>
    <property type="project" value="UniProtKB-UniRule"/>
</dbReference>
<dbReference type="InterPro" id="IPR018520">
    <property type="entry name" value="UPP_synth-like_CS"/>
</dbReference>
<comment type="caution">
    <text evidence="3">The sequence shown here is derived from an EMBL/GenBank/DDBJ whole genome shotgun (WGS) entry which is preliminary data.</text>
</comment>
<gene>
    <name evidence="3" type="ORF">CAAU_1408</name>
</gene>
<dbReference type="RefSeq" id="WP_008908759.1">
    <property type="nucleotide sequence ID" value="NZ_CAKP01000075.1"/>
</dbReference>
<protein>
    <recommendedName>
        <fullName evidence="2">Isoprenyl transferase</fullName>
        <ecNumber evidence="2">2.5.1.-</ecNumber>
    </recommendedName>
</protein>
<dbReference type="InterPro" id="IPR001441">
    <property type="entry name" value="UPP_synth-like"/>
</dbReference>
<feature type="binding site" evidence="2">
    <location>
        <begin position="33"/>
        <end position="36"/>
    </location>
    <ligand>
        <name>substrate</name>
    </ligand>
</feature>
<comment type="similarity">
    <text evidence="2">Belongs to the UPP synthase family.</text>
</comment>
<comment type="cofactor">
    <cofactor evidence="2">
        <name>Mg(2+)</name>
        <dbReference type="ChEBI" id="CHEBI:18420"/>
    </cofactor>
    <text evidence="2">Binds 2 magnesium ions per subunit.</text>
</comment>
<dbReference type="GO" id="GO:0005829">
    <property type="term" value="C:cytosol"/>
    <property type="evidence" value="ECO:0007669"/>
    <property type="project" value="TreeGrafter"/>
</dbReference>
<feature type="binding site" evidence="2">
    <location>
        <position position="32"/>
    </location>
    <ligand>
        <name>Mg(2+)</name>
        <dbReference type="ChEBI" id="CHEBI:18420"/>
    </ligand>
</feature>
<dbReference type="GO" id="GO:0030145">
    <property type="term" value="F:manganese ion binding"/>
    <property type="evidence" value="ECO:0007669"/>
    <property type="project" value="TreeGrafter"/>
</dbReference>
<dbReference type="GO" id="GO:0016094">
    <property type="term" value="P:polyprenol biosynthetic process"/>
    <property type="evidence" value="ECO:0007669"/>
    <property type="project" value="TreeGrafter"/>
</dbReference>
<evidence type="ECO:0000256" key="1">
    <source>
        <dbReference type="ARBA" id="ARBA00022679"/>
    </source>
</evidence>
<dbReference type="PANTHER" id="PTHR10291:SF0">
    <property type="entry name" value="DEHYDRODOLICHYL DIPHOSPHATE SYNTHASE 2"/>
    <property type="match status" value="1"/>
</dbReference>
<dbReference type="SUPFAM" id="SSF64005">
    <property type="entry name" value="Undecaprenyl diphosphate synthase"/>
    <property type="match status" value="1"/>
</dbReference>
<keyword evidence="2" id="KW-0460">Magnesium</keyword>
<dbReference type="STRING" id="857293.CAAU_1408"/>
<dbReference type="PROSITE" id="PS01066">
    <property type="entry name" value="UPP_SYNTHASE"/>
    <property type="match status" value="1"/>
</dbReference>
<feature type="binding site" evidence="2">
    <location>
        <position position="45"/>
    </location>
    <ligand>
        <name>substrate</name>
    </ligand>
</feature>
<dbReference type="eggNOG" id="COG0020">
    <property type="taxonomic scope" value="Bacteria"/>
</dbReference>
<keyword evidence="1 2" id="KW-0808">Transferase</keyword>
<organism evidence="3 4">
    <name type="scientific">Caloramator australicus RC3</name>
    <dbReference type="NCBI Taxonomy" id="857293"/>
    <lineage>
        <taxon>Bacteria</taxon>
        <taxon>Bacillati</taxon>
        <taxon>Bacillota</taxon>
        <taxon>Clostridia</taxon>
        <taxon>Eubacteriales</taxon>
        <taxon>Clostridiaceae</taxon>
        <taxon>Caloramator</taxon>
    </lineage>
</organism>
<feature type="binding site" evidence="2">
    <location>
        <begin position="77"/>
        <end position="79"/>
    </location>
    <ligand>
        <name>substrate</name>
    </ligand>
</feature>
<dbReference type="GO" id="GO:0008834">
    <property type="term" value="F:ditrans,polycis-undecaprenyl-diphosphate synthase [(2E,6E)-farnesyl-diphosphate specific] activity"/>
    <property type="evidence" value="ECO:0007669"/>
    <property type="project" value="TreeGrafter"/>
</dbReference>
<comment type="function">
    <text evidence="2">Catalyzes the condensation of isopentenyl diphosphate (IPP) with allylic pyrophosphates generating different type of terpenoids.</text>
</comment>
<feature type="binding site" evidence="2">
    <location>
        <position position="200"/>
    </location>
    <ligand>
        <name>substrate</name>
    </ligand>
</feature>
<accession>I7LJ76</accession>
<sequence>MEWLFKRKKEDSLIDEEIDMSNLPQHIAIIMDGNGRWAKKRNLPRTMGHKAGVETIREIVKTCSKIGIKYLTLYAFSTENWKRPQDEVNTLMNLLVEYLRKEVEELDKNNVIINWIGDISKLPLICQEELKRAKEKTKDNNGLTLTLALNYGGRDEIKRAIIKIAKDVNAGKLDVDSIDENTISGYLDTANIPDPDLLIRPSGELRISNFLLWQIAYSELWFSDIYWPDFSSKHLLEAIKDYQKRERRFGSIIEMSIID</sequence>
<dbReference type="AlphaFoldDB" id="I7LJ76"/>
<proteinExistence type="inferred from homology"/>
<dbReference type="EC" id="2.5.1.-" evidence="2"/>
<dbReference type="CDD" id="cd00475">
    <property type="entry name" value="Cis_IPPS"/>
    <property type="match status" value="1"/>
</dbReference>
<feature type="active site" evidence="2">
    <location>
        <position position="32"/>
    </location>
</feature>
<dbReference type="PANTHER" id="PTHR10291">
    <property type="entry name" value="DEHYDRODOLICHYL DIPHOSPHATE SYNTHASE FAMILY MEMBER"/>
    <property type="match status" value="1"/>
</dbReference>
<dbReference type="Proteomes" id="UP000007652">
    <property type="component" value="Unassembled WGS sequence"/>
</dbReference>
<dbReference type="FunFam" id="3.40.1180.10:FF:000001">
    <property type="entry name" value="(2E,6E)-farnesyl-diphosphate-specific ditrans,polycis-undecaprenyl-diphosphate synthase"/>
    <property type="match status" value="1"/>
</dbReference>
<name>I7LJ76_9CLOT</name>
<feature type="binding site" evidence="2">
    <location>
        <position position="83"/>
    </location>
    <ligand>
        <name>substrate</name>
    </ligand>
</feature>
<feature type="binding site" evidence="2">
    <location>
        <position position="37"/>
    </location>
    <ligand>
        <name>substrate</name>
    </ligand>
</feature>
<dbReference type="NCBIfam" id="NF011405">
    <property type="entry name" value="PRK14830.1"/>
    <property type="match status" value="1"/>
</dbReference>
<evidence type="ECO:0000313" key="4">
    <source>
        <dbReference type="Proteomes" id="UP000007652"/>
    </source>
</evidence>
<feature type="binding site" evidence="2">
    <location>
        <position position="49"/>
    </location>
    <ligand>
        <name>substrate</name>
    </ligand>
</feature>
<feature type="active site" description="Proton acceptor" evidence="2">
    <location>
        <position position="80"/>
    </location>
</feature>
<reference evidence="3 4" key="1">
    <citation type="journal article" date="2011" name="J. Bacteriol.">
        <title>Draft genome sequence of Caloramator australicus strain RC3T, a thermoanaerobe from the Great Artesian Basin of Australia.</title>
        <authorList>
            <person name="Ogg C.D."/>
            <person name="Patel B.K.C."/>
        </authorList>
    </citation>
    <scope>NUCLEOTIDE SEQUENCE [LARGE SCALE GENOMIC DNA]</scope>
    <source>
        <strain evidence="3 4">RC3</strain>
    </source>
</reference>
<comment type="subunit">
    <text evidence="2">Homodimer.</text>
</comment>
<keyword evidence="2" id="KW-0479">Metal-binding</keyword>
<keyword evidence="4" id="KW-1185">Reference proteome</keyword>
<dbReference type="InterPro" id="IPR036424">
    <property type="entry name" value="UPP_synth-like_sf"/>
</dbReference>
<feature type="binding site" evidence="2">
    <location>
        <begin position="206"/>
        <end position="208"/>
    </location>
    <ligand>
        <name>substrate</name>
    </ligand>
</feature>
<evidence type="ECO:0000313" key="3">
    <source>
        <dbReference type="EMBL" id="CCJ33492.1"/>
    </source>
</evidence>
<dbReference type="Gene3D" id="3.40.1180.10">
    <property type="entry name" value="Decaprenyl diphosphate synthase-like"/>
    <property type="match status" value="1"/>
</dbReference>
<feature type="binding site" evidence="2">
    <location>
        <position position="81"/>
    </location>
    <ligand>
        <name>substrate</name>
    </ligand>
</feature>
<dbReference type="NCBIfam" id="TIGR00055">
    <property type="entry name" value="uppS"/>
    <property type="match status" value="1"/>
</dbReference>
<dbReference type="Pfam" id="PF01255">
    <property type="entry name" value="Prenyltransf"/>
    <property type="match status" value="1"/>
</dbReference>
<dbReference type="OrthoDB" id="4191603at2"/>
<feature type="binding site" evidence="2">
    <location>
        <position position="219"/>
    </location>
    <ligand>
        <name>Mg(2+)</name>
        <dbReference type="ChEBI" id="CHEBI:18420"/>
    </ligand>
</feature>
<dbReference type="EMBL" id="CAKP01000075">
    <property type="protein sequence ID" value="CCJ33492.1"/>
    <property type="molecule type" value="Genomic_DNA"/>
</dbReference>
<evidence type="ECO:0000256" key="2">
    <source>
        <dbReference type="HAMAP-Rule" id="MF_01139"/>
    </source>
</evidence>